<dbReference type="PANTHER" id="PTHR36194:SF1">
    <property type="entry name" value="S-LAYER-LIKE PROTEIN"/>
    <property type="match status" value="1"/>
</dbReference>
<dbReference type="InterPro" id="IPR013229">
    <property type="entry name" value="PEGA"/>
</dbReference>
<feature type="domain" description="PEGA" evidence="2">
    <location>
        <begin position="322"/>
        <end position="382"/>
    </location>
</feature>
<dbReference type="SUPFAM" id="SSF49879">
    <property type="entry name" value="SMAD/FHA domain"/>
    <property type="match status" value="1"/>
</dbReference>
<gene>
    <name evidence="3" type="ORF">METZ01_LOCUS155172</name>
</gene>
<accession>A0A382ALG8</accession>
<keyword evidence="1" id="KW-1133">Transmembrane helix</keyword>
<reference evidence="3" key="1">
    <citation type="submission" date="2018-05" db="EMBL/GenBank/DDBJ databases">
        <authorList>
            <person name="Lanie J.A."/>
            <person name="Ng W.-L."/>
            <person name="Kazmierczak K.M."/>
            <person name="Andrzejewski T.M."/>
            <person name="Davidsen T.M."/>
            <person name="Wayne K.J."/>
            <person name="Tettelin H."/>
            <person name="Glass J.I."/>
            <person name="Rusch D."/>
            <person name="Podicherti R."/>
            <person name="Tsui H.-C.T."/>
            <person name="Winkler M.E."/>
        </authorList>
    </citation>
    <scope>NUCLEOTIDE SEQUENCE</scope>
</reference>
<sequence>MIGNSKKWVLRLAEGGQEKYFSANQLPVSLGGNPSDDVRLNNVSGSLQIDMLDEAFFVLPARDTNGLRINGELLSGSRWLRDGDVIALDTARLSCTLSSNRLSLVIDVQITGSDTVPPDLEELARESDDLDDIEIAPVAFRPRLEEQTDSHFFRPSKRFLGVGIGLVALAIVGWFAFTAKSVQLVFTPQPEAVSLPGTFFKLQLADRYLLRFGTHRISATLLGYHTLETEIDVGLSPDQSFELSLKRLPGLISVSVDSNLDTDVYVDGQLLGSAPLVDAEVSTGLRRFEFMADRYLSEIREFEVIGGGERQNMSVVLTPNWSPVTLVTEPVSAQVFVDDVSLGGTPLVMELAAGERRIEARLEGFNVWKSTILVNADQPLELPLVMLSPADGQLELTSNPADAVVSVDGEYRGRTPLTLGLLPDRDHQIGLTKPGYDPVMQVLSVAADSQQELDINLVAQLGEVGINSEPIGAAIWVDGERQGNTPTRLMLMAISHQLEIGYPGFASQSAEITPRPGFPQVL</sequence>
<dbReference type="AlphaFoldDB" id="A0A382ALG8"/>
<feature type="domain" description="PEGA" evidence="2">
    <location>
        <begin position="392"/>
        <end position="458"/>
    </location>
</feature>
<feature type="non-terminal residue" evidence="3">
    <location>
        <position position="522"/>
    </location>
</feature>
<evidence type="ECO:0000259" key="2">
    <source>
        <dbReference type="Pfam" id="PF08308"/>
    </source>
</evidence>
<name>A0A382ALG8_9ZZZZ</name>
<organism evidence="3">
    <name type="scientific">marine metagenome</name>
    <dbReference type="NCBI Taxonomy" id="408172"/>
    <lineage>
        <taxon>unclassified sequences</taxon>
        <taxon>metagenomes</taxon>
        <taxon>ecological metagenomes</taxon>
    </lineage>
</organism>
<protein>
    <recommendedName>
        <fullName evidence="2">PEGA domain-containing protein</fullName>
    </recommendedName>
</protein>
<dbReference type="PANTHER" id="PTHR36194">
    <property type="entry name" value="S-LAYER-LIKE PROTEIN"/>
    <property type="match status" value="1"/>
</dbReference>
<keyword evidence="1" id="KW-0472">Membrane</keyword>
<feature type="domain" description="PEGA" evidence="2">
    <location>
        <begin position="462"/>
        <end position="516"/>
    </location>
</feature>
<dbReference type="CDD" id="cd00060">
    <property type="entry name" value="FHA"/>
    <property type="match status" value="1"/>
</dbReference>
<evidence type="ECO:0000313" key="3">
    <source>
        <dbReference type="EMBL" id="SVB02318.1"/>
    </source>
</evidence>
<dbReference type="InterPro" id="IPR008984">
    <property type="entry name" value="SMAD_FHA_dom_sf"/>
</dbReference>
<dbReference type="EMBL" id="UINC01025884">
    <property type="protein sequence ID" value="SVB02318.1"/>
    <property type="molecule type" value="Genomic_DNA"/>
</dbReference>
<feature type="transmembrane region" description="Helical" evidence="1">
    <location>
        <begin position="159"/>
        <end position="177"/>
    </location>
</feature>
<evidence type="ECO:0000256" key="1">
    <source>
        <dbReference type="SAM" id="Phobius"/>
    </source>
</evidence>
<proteinExistence type="predicted"/>
<dbReference type="Pfam" id="PF08308">
    <property type="entry name" value="PEGA"/>
    <property type="match status" value="3"/>
</dbReference>
<keyword evidence="1" id="KW-0812">Transmembrane</keyword>